<dbReference type="SUPFAM" id="SSF47031">
    <property type="entry name" value="Second domain of FERM"/>
    <property type="match status" value="1"/>
</dbReference>
<feature type="compositionally biased region" description="Pro residues" evidence="1">
    <location>
        <begin position="15"/>
        <end position="30"/>
    </location>
</feature>
<dbReference type="GO" id="GO:0098592">
    <property type="term" value="C:cytoplasmic side of apical plasma membrane"/>
    <property type="evidence" value="ECO:0007669"/>
    <property type="project" value="TreeGrafter"/>
</dbReference>
<dbReference type="InterPro" id="IPR019748">
    <property type="entry name" value="FERM_central"/>
</dbReference>
<dbReference type="InterPro" id="IPR014352">
    <property type="entry name" value="FERM/acyl-CoA-bd_prot_sf"/>
</dbReference>
<feature type="region of interest" description="Disordered" evidence="1">
    <location>
        <begin position="454"/>
        <end position="495"/>
    </location>
</feature>
<feature type="region of interest" description="Disordered" evidence="1">
    <location>
        <begin position="709"/>
        <end position="735"/>
    </location>
</feature>
<feature type="region of interest" description="Disordered" evidence="1">
    <location>
        <begin position="655"/>
        <end position="684"/>
    </location>
</feature>
<feature type="region of interest" description="Disordered" evidence="1">
    <location>
        <begin position="807"/>
        <end position="840"/>
    </location>
</feature>
<sequence length="1262" mass="138259">MGRNHFDAKSGQMDPSPPSPPPPPPLPSSPHPAAETGLARTCSAPLLPPYRYVALTLLPGPAHTLYCIVQPSEPDSGFAMLSVAGAVVFRDRFSRCPPNSRFEWLGVQNSCPVRQPPIVMSDRVASTLLMPPPVKGRVGDVWDQMCRFLGHPDPNPFGLAIHLENEYMFLENDAKLAKYAPKSWRTSSRYGLDGQGKPLLSLHLRIQYYLDWHFLSRDRVVREHYYHQVRKNVLRQAIGDWCWNNEARYFLLAAYALQADVGPAGSDFFDPACYFPQKVLSRVGIQYVRENIPKIHKDSSVATLSRGQAQLEFLHEASVPPAPHNMALYKLWAGKPPSASIVHVGLSTNGLTILQELNDKDKCDIVAQLTWPSIAKLSFEKRKFEVRVNDGSRYTYWAKSERKANLLLSHCRRTHQFSMTLQARFPHLLAVPGTRDKFVPCDTLKKLGIVKKDDNVGGNSRNNGNDQRVSVISSASSNTTSGIVTDSRIHSQGNSEDEMDLDIICGSVESLGLGRDQFSCCSDCVDCHPYNTAGKSETSSRWNSAGRCGKRKNRSRDCSQLRGHVLLYLGAKGSNCENSSLSIASPQVPTDKNTSDCKGADLSCDEYLIKPKETPGSETRSPTDNYVDFFDLYEFNEFQDEESPQNVDLKTSGKEEIKLEEPKEVNVKQEQEDKVLEQDDPDAPEEFVIDEKLDLADTPEDKAWQYPLPRYMETSRSPPPPLPPKSGPRKSSLSSSSSSWLLFKSLRRVAKRVTQTQAQDKAEEAVFISSKTKINVLTAHTTSVSSAFPSFARPTIVSSKSGSTCCAQQNWSSLPPPPPIPTLPHPPPPPPPPQPPTTSCDNLPFVGVNNYLNVHASTLQMDWFTSLSTRNKLKQKSYASTCASTPCLLESNQSQMSEFQAQLCSDVDYVIYPDKDPELSRQEYMDAKCASRIALEAQQGNCACCYSTSSAGGGVYQSLSAGSTTYGSLTYQTVPCYGYHMHPVPAGASDSGYGPSSGRHSLSLSSSCYAPAANSDTYYEAIQARPNRLTRILGANGHGTAHSLQPYQSVGGKASSDTYETIRPPLHYGTACSLAQKAQSTDNLAGPDSKPNLQQQNTGPLGLSVMDMTRLEEHSKSGDLPLISALLTSFQRSSTSGATPAKPAAPATSSAPAPRPPDQAKSKFPAGPANRPLPPLPPPPPPVQRSVVPPSSRKSHSLLLPFAKYGKNSYNITPSRQKQPITMEARPQQPAPPVPNFHTLPTQAPPGCGTTRVQSMPRNRAT</sequence>
<protein>
    <recommendedName>
        <fullName evidence="2">FERM domain-containing protein</fullName>
    </recommendedName>
</protein>
<dbReference type="PROSITE" id="PS50057">
    <property type="entry name" value="FERM_3"/>
    <property type="match status" value="1"/>
</dbReference>
<feature type="compositionally biased region" description="Polar residues" evidence="1">
    <location>
        <begin position="457"/>
        <end position="468"/>
    </location>
</feature>
<dbReference type="GO" id="GO:0009887">
    <property type="term" value="P:animal organ morphogenesis"/>
    <property type="evidence" value="ECO:0007669"/>
    <property type="project" value="UniProtKB-ARBA"/>
</dbReference>
<dbReference type="AlphaFoldDB" id="A0A7R9BBK0"/>
<feature type="compositionally biased region" description="Basic and acidic residues" evidence="1">
    <location>
        <begin position="655"/>
        <end position="677"/>
    </location>
</feature>
<dbReference type="Gene3D" id="2.30.29.30">
    <property type="entry name" value="Pleckstrin-homology domain (PH domain)/Phosphotyrosine-binding domain (PTB)"/>
    <property type="match status" value="1"/>
</dbReference>
<feature type="compositionally biased region" description="Polar residues" evidence="1">
    <location>
        <begin position="1208"/>
        <end position="1220"/>
    </location>
</feature>
<feature type="domain" description="FERM" evidence="2">
    <location>
        <begin position="114"/>
        <end position="422"/>
    </location>
</feature>
<feature type="compositionally biased region" description="Low complexity" evidence="1">
    <location>
        <begin position="1133"/>
        <end position="1152"/>
    </location>
</feature>
<dbReference type="Pfam" id="PF00373">
    <property type="entry name" value="FERM_M"/>
    <property type="match status" value="1"/>
</dbReference>
<dbReference type="SUPFAM" id="SSF50729">
    <property type="entry name" value="PH domain-like"/>
    <property type="match status" value="1"/>
</dbReference>
<accession>A0A7R9BBK0</accession>
<feature type="region of interest" description="Disordered" evidence="1">
    <location>
        <begin position="1207"/>
        <end position="1262"/>
    </location>
</feature>
<feature type="compositionally biased region" description="Pro residues" evidence="1">
    <location>
        <begin position="1171"/>
        <end position="1183"/>
    </location>
</feature>
<dbReference type="InterPro" id="IPR000299">
    <property type="entry name" value="FERM_domain"/>
</dbReference>
<feature type="compositionally biased region" description="Pro residues" evidence="1">
    <location>
        <begin position="814"/>
        <end position="836"/>
    </location>
</feature>
<dbReference type="InterPro" id="IPR035963">
    <property type="entry name" value="FERM_2"/>
</dbReference>
<dbReference type="PANTHER" id="PTHR13429:SF5">
    <property type="entry name" value="PROTEIN EXPANDED"/>
    <property type="match status" value="1"/>
</dbReference>
<dbReference type="Proteomes" id="UP000678499">
    <property type="component" value="Unassembled WGS sequence"/>
</dbReference>
<dbReference type="InterPro" id="IPR011993">
    <property type="entry name" value="PH-like_dom_sf"/>
</dbReference>
<dbReference type="GO" id="GO:0048731">
    <property type="term" value="P:system development"/>
    <property type="evidence" value="ECO:0007669"/>
    <property type="project" value="UniProtKB-ARBA"/>
</dbReference>
<feature type="region of interest" description="Disordered" evidence="1">
    <location>
        <begin position="1133"/>
        <end position="1194"/>
    </location>
</feature>
<evidence type="ECO:0000313" key="3">
    <source>
        <dbReference type="EMBL" id="CAD7272130.1"/>
    </source>
</evidence>
<feature type="compositionally biased region" description="Low complexity" evidence="1">
    <location>
        <begin position="469"/>
        <end position="484"/>
    </location>
</feature>
<dbReference type="PANTHER" id="PTHR13429">
    <property type="entry name" value="FERM DOMAIN (PROTEIN4.1-EZRIN-RADIXIN-MOESIN) FAMILY"/>
    <property type="match status" value="1"/>
</dbReference>
<dbReference type="GO" id="GO:0035332">
    <property type="term" value="P:positive regulation of hippo signaling"/>
    <property type="evidence" value="ECO:0007669"/>
    <property type="project" value="TreeGrafter"/>
</dbReference>
<dbReference type="InterPro" id="IPR019749">
    <property type="entry name" value="Band_41_domain"/>
</dbReference>
<dbReference type="SMART" id="SM00295">
    <property type="entry name" value="B41"/>
    <property type="match status" value="1"/>
</dbReference>
<feature type="region of interest" description="Disordered" evidence="1">
    <location>
        <begin position="1"/>
        <end position="35"/>
    </location>
</feature>
<dbReference type="InterPro" id="IPR018980">
    <property type="entry name" value="FERM_PH-like_C"/>
</dbReference>
<evidence type="ECO:0000256" key="1">
    <source>
        <dbReference type="SAM" id="MobiDB-lite"/>
    </source>
</evidence>
<evidence type="ECO:0000259" key="2">
    <source>
        <dbReference type="PROSITE" id="PS50057"/>
    </source>
</evidence>
<dbReference type="EMBL" id="CAJPEX010000005">
    <property type="protein sequence ID" value="CAG0912282.1"/>
    <property type="molecule type" value="Genomic_DNA"/>
</dbReference>
<feature type="region of interest" description="Disordered" evidence="1">
    <location>
        <begin position="1079"/>
        <end position="1101"/>
    </location>
</feature>
<organism evidence="3">
    <name type="scientific">Notodromas monacha</name>
    <dbReference type="NCBI Taxonomy" id="399045"/>
    <lineage>
        <taxon>Eukaryota</taxon>
        <taxon>Metazoa</taxon>
        <taxon>Ecdysozoa</taxon>
        <taxon>Arthropoda</taxon>
        <taxon>Crustacea</taxon>
        <taxon>Oligostraca</taxon>
        <taxon>Ostracoda</taxon>
        <taxon>Podocopa</taxon>
        <taxon>Podocopida</taxon>
        <taxon>Cypridocopina</taxon>
        <taxon>Cypridoidea</taxon>
        <taxon>Cyprididae</taxon>
        <taxon>Notodromas</taxon>
    </lineage>
</organism>
<dbReference type="SMART" id="SM01196">
    <property type="entry name" value="FERM_C"/>
    <property type="match status" value="1"/>
</dbReference>
<reference evidence="3" key="1">
    <citation type="submission" date="2020-11" db="EMBL/GenBank/DDBJ databases">
        <authorList>
            <person name="Tran Van P."/>
        </authorList>
    </citation>
    <scope>NUCLEOTIDE SEQUENCE</scope>
</reference>
<dbReference type="Pfam" id="PF09380">
    <property type="entry name" value="FERM_C"/>
    <property type="match status" value="1"/>
</dbReference>
<dbReference type="EMBL" id="OA882042">
    <property type="protein sequence ID" value="CAD7272130.1"/>
    <property type="molecule type" value="Genomic_DNA"/>
</dbReference>
<proteinExistence type="predicted"/>
<name>A0A7R9BBK0_9CRUS</name>
<keyword evidence="4" id="KW-1185">Reference proteome</keyword>
<dbReference type="InterPro" id="IPR047145">
    <property type="entry name" value="FRMD6-like"/>
</dbReference>
<feature type="compositionally biased region" description="Polar residues" evidence="1">
    <location>
        <begin position="1251"/>
        <end position="1262"/>
    </location>
</feature>
<dbReference type="OrthoDB" id="5957665at2759"/>
<gene>
    <name evidence="3" type="ORF">NMOB1V02_LOCUS79</name>
</gene>
<dbReference type="Gene3D" id="1.20.80.10">
    <property type="match status" value="1"/>
</dbReference>
<evidence type="ECO:0000313" key="4">
    <source>
        <dbReference type="Proteomes" id="UP000678499"/>
    </source>
</evidence>
<dbReference type="CDD" id="cd14473">
    <property type="entry name" value="FERM_B-lobe"/>
    <property type="match status" value="1"/>
</dbReference>
<feature type="compositionally biased region" description="Pro residues" evidence="1">
    <location>
        <begin position="717"/>
        <end position="726"/>
    </location>
</feature>